<gene>
    <name evidence="2" type="ORF">PXEA_LOCUS29765</name>
</gene>
<dbReference type="Gene3D" id="3.40.50.300">
    <property type="entry name" value="P-loop containing nucleotide triphosphate hydrolases"/>
    <property type="match status" value="1"/>
</dbReference>
<dbReference type="Gene3D" id="1.10.8.710">
    <property type="match status" value="1"/>
</dbReference>
<sequence length="120" mass="13330">MVAGVLRRAEPDLREDQLLMRALRQINLPKLVVDDIPLFSGLITDLFPGVEQELTQLDSRLVSAISTSMLSHGYTIVQDQILKAVQLRDTLKTRHSVMVIGPTCGGKTVVITMFTKAQKK</sequence>
<dbReference type="InterPro" id="IPR027417">
    <property type="entry name" value="P-loop_NTPase"/>
</dbReference>
<feature type="domain" description="Dynein heavy chain hydrolytic ATP-binding dynein motor region" evidence="1">
    <location>
        <begin position="2"/>
        <end position="108"/>
    </location>
</feature>
<dbReference type="AlphaFoldDB" id="A0A448XGQ8"/>
<dbReference type="OrthoDB" id="5593012at2759"/>
<dbReference type="GO" id="GO:0007018">
    <property type="term" value="P:microtubule-based movement"/>
    <property type="evidence" value="ECO:0007669"/>
    <property type="project" value="InterPro"/>
</dbReference>
<dbReference type="GO" id="GO:0051959">
    <property type="term" value="F:dynein light intermediate chain binding"/>
    <property type="evidence" value="ECO:0007669"/>
    <property type="project" value="InterPro"/>
</dbReference>
<dbReference type="EMBL" id="CAAALY010251953">
    <property type="protein sequence ID" value="VEL36325.1"/>
    <property type="molecule type" value="Genomic_DNA"/>
</dbReference>
<evidence type="ECO:0000259" key="1">
    <source>
        <dbReference type="Pfam" id="PF12774"/>
    </source>
</evidence>
<dbReference type="PANTHER" id="PTHR46961">
    <property type="entry name" value="DYNEIN HEAVY CHAIN 1, AXONEMAL-LIKE PROTEIN"/>
    <property type="match status" value="1"/>
</dbReference>
<dbReference type="InterPro" id="IPR035699">
    <property type="entry name" value="AAA_6"/>
</dbReference>
<dbReference type="GO" id="GO:0045505">
    <property type="term" value="F:dynein intermediate chain binding"/>
    <property type="evidence" value="ECO:0007669"/>
    <property type="project" value="InterPro"/>
</dbReference>
<dbReference type="PANTHER" id="PTHR46961:SF12">
    <property type="entry name" value="DYNEIN AXONEMAL HEAVY CHAIN 10"/>
    <property type="match status" value="1"/>
</dbReference>
<organism evidence="2 3">
    <name type="scientific">Protopolystoma xenopodis</name>
    <dbReference type="NCBI Taxonomy" id="117903"/>
    <lineage>
        <taxon>Eukaryota</taxon>
        <taxon>Metazoa</taxon>
        <taxon>Spiralia</taxon>
        <taxon>Lophotrochozoa</taxon>
        <taxon>Platyhelminthes</taxon>
        <taxon>Monogenea</taxon>
        <taxon>Polyopisthocotylea</taxon>
        <taxon>Polystomatidea</taxon>
        <taxon>Polystomatidae</taxon>
        <taxon>Protopolystoma</taxon>
    </lineage>
</organism>
<evidence type="ECO:0000313" key="3">
    <source>
        <dbReference type="Proteomes" id="UP000784294"/>
    </source>
</evidence>
<dbReference type="InterPro" id="IPR026983">
    <property type="entry name" value="DHC"/>
</dbReference>
<proteinExistence type="predicted"/>
<dbReference type="GO" id="GO:0030286">
    <property type="term" value="C:dynein complex"/>
    <property type="evidence" value="ECO:0007669"/>
    <property type="project" value="InterPro"/>
</dbReference>
<dbReference type="Pfam" id="PF12774">
    <property type="entry name" value="AAA_6"/>
    <property type="match status" value="1"/>
</dbReference>
<protein>
    <recommendedName>
        <fullName evidence="1">Dynein heavy chain hydrolytic ATP-binding dynein motor region domain-containing protein</fullName>
    </recommendedName>
</protein>
<keyword evidence="3" id="KW-1185">Reference proteome</keyword>
<dbReference type="Proteomes" id="UP000784294">
    <property type="component" value="Unassembled WGS sequence"/>
</dbReference>
<evidence type="ECO:0000313" key="2">
    <source>
        <dbReference type="EMBL" id="VEL36325.1"/>
    </source>
</evidence>
<accession>A0A448XGQ8</accession>
<comment type="caution">
    <text evidence="2">The sequence shown here is derived from an EMBL/GenBank/DDBJ whole genome shotgun (WGS) entry which is preliminary data.</text>
</comment>
<dbReference type="GO" id="GO:0005524">
    <property type="term" value="F:ATP binding"/>
    <property type="evidence" value="ECO:0007669"/>
    <property type="project" value="InterPro"/>
</dbReference>
<name>A0A448XGQ8_9PLAT</name>
<dbReference type="InterPro" id="IPR043157">
    <property type="entry name" value="Dynein_AAA1S"/>
</dbReference>
<reference evidence="2" key="1">
    <citation type="submission" date="2018-11" db="EMBL/GenBank/DDBJ databases">
        <authorList>
            <consortium name="Pathogen Informatics"/>
        </authorList>
    </citation>
    <scope>NUCLEOTIDE SEQUENCE</scope>
</reference>